<evidence type="ECO:0000259" key="1">
    <source>
        <dbReference type="PROSITE" id="PS50943"/>
    </source>
</evidence>
<feature type="domain" description="HTH cro/C1-type" evidence="1">
    <location>
        <begin position="10"/>
        <end position="40"/>
    </location>
</feature>
<proteinExistence type="predicted"/>
<reference evidence="2 3" key="1">
    <citation type="journal article" date="2015" name="Nature">
        <title>rRNA introns, odd ribosomes, and small enigmatic genomes across a large radiation of phyla.</title>
        <authorList>
            <person name="Brown C.T."/>
            <person name="Hug L.A."/>
            <person name="Thomas B.C."/>
            <person name="Sharon I."/>
            <person name="Castelle C.J."/>
            <person name="Singh A."/>
            <person name="Wilkins M.J."/>
            <person name="Williams K.H."/>
            <person name="Banfield J.F."/>
        </authorList>
    </citation>
    <scope>NUCLEOTIDE SEQUENCE [LARGE SCALE GENOMIC DNA]</scope>
</reference>
<name>A0A0G0UZ51_9BACT</name>
<dbReference type="Pfam" id="PF13413">
    <property type="entry name" value="HTH_25"/>
    <property type="match status" value="1"/>
</dbReference>
<dbReference type="PANTHER" id="PTHR34475">
    <property type="match status" value="1"/>
</dbReference>
<protein>
    <submittedName>
        <fullName evidence="2">Transcriptional regulator, XRE family</fullName>
    </submittedName>
</protein>
<evidence type="ECO:0000313" key="2">
    <source>
        <dbReference type="EMBL" id="KKR94029.1"/>
    </source>
</evidence>
<dbReference type="SMART" id="SM00530">
    <property type="entry name" value="HTH_XRE"/>
    <property type="match status" value="1"/>
</dbReference>
<sequence>MSMRSVGEILKAARHKKGMTIAEVSDLTKIRKKYLEHIENSKWVELPGAAYITGFVKRYADTVDLDAEKVSIVFRREFTYQQKQEVLPESIKNPPLNRSPIFLTIKRFLSKLIG</sequence>
<dbReference type="GO" id="GO:0003677">
    <property type="term" value="F:DNA binding"/>
    <property type="evidence" value="ECO:0007669"/>
    <property type="project" value="InterPro"/>
</dbReference>
<gene>
    <name evidence="2" type="ORF">UU41_C0014G0007</name>
</gene>
<dbReference type="PANTHER" id="PTHR34475:SF1">
    <property type="entry name" value="CYTOSKELETON PROTEIN RODZ"/>
    <property type="match status" value="1"/>
</dbReference>
<dbReference type="InterPro" id="IPR010982">
    <property type="entry name" value="Lambda_DNA-bd_dom_sf"/>
</dbReference>
<dbReference type="SUPFAM" id="SSF47413">
    <property type="entry name" value="lambda repressor-like DNA-binding domains"/>
    <property type="match status" value="1"/>
</dbReference>
<dbReference type="Gene3D" id="1.10.260.40">
    <property type="entry name" value="lambda repressor-like DNA-binding domains"/>
    <property type="match status" value="1"/>
</dbReference>
<comment type="caution">
    <text evidence="2">The sequence shown here is derived from an EMBL/GenBank/DDBJ whole genome shotgun (WGS) entry which is preliminary data.</text>
</comment>
<dbReference type="CDD" id="cd00093">
    <property type="entry name" value="HTH_XRE"/>
    <property type="match status" value="1"/>
</dbReference>
<dbReference type="Proteomes" id="UP000034961">
    <property type="component" value="Unassembled WGS sequence"/>
</dbReference>
<evidence type="ECO:0000313" key="3">
    <source>
        <dbReference type="Proteomes" id="UP000034961"/>
    </source>
</evidence>
<dbReference type="PROSITE" id="PS50943">
    <property type="entry name" value="HTH_CROC1"/>
    <property type="match status" value="1"/>
</dbReference>
<dbReference type="InterPro" id="IPR050400">
    <property type="entry name" value="Bact_Cytoskel_RodZ"/>
</dbReference>
<organism evidence="2 3">
    <name type="scientific">Candidatus Roizmanbacteria bacterium GW2011_GWA1_41_13</name>
    <dbReference type="NCBI Taxonomy" id="1618474"/>
    <lineage>
        <taxon>Bacteria</taxon>
        <taxon>Candidatus Roizmaniibacteriota</taxon>
    </lineage>
</organism>
<dbReference type="InterPro" id="IPR001387">
    <property type="entry name" value="Cro/C1-type_HTH"/>
</dbReference>
<dbReference type="AlphaFoldDB" id="A0A0G0UZ51"/>
<accession>A0A0G0UZ51</accession>
<dbReference type="EMBL" id="LCAN01000014">
    <property type="protein sequence ID" value="KKR94029.1"/>
    <property type="molecule type" value="Genomic_DNA"/>
</dbReference>